<reference evidence="1" key="1">
    <citation type="journal article" date="2020" name="Nature">
        <title>Giant virus diversity and host interactions through global metagenomics.</title>
        <authorList>
            <person name="Schulz F."/>
            <person name="Roux S."/>
            <person name="Paez-Espino D."/>
            <person name="Jungbluth S."/>
            <person name="Walsh D.A."/>
            <person name="Denef V.J."/>
            <person name="McMahon K.D."/>
            <person name="Konstantinidis K.T."/>
            <person name="Eloe-Fadrosh E.A."/>
            <person name="Kyrpides N.C."/>
            <person name="Woyke T."/>
        </authorList>
    </citation>
    <scope>NUCLEOTIDE SEQUENCE</scope>
    <source>
        <strain evidence="1">GVMAG-M-3300023174-124</strain>
    </source>
</reference>
<organism evidence="1">
    <name type="scientific">viral metagenome</name>
    <dbReference type="NCBI Taxonomy" id="1070528"/>
    <lineage>
        <taxon>unclassified sequences</taxon>
        <taxon>metagenomes</taxon>
        <taxon>organismal metagenomes</taxon>
    </lineage>
</organism>
<evidence type="ECO:0000313" key="1">
    <source>
        <dbReference type="EMBL" id="QHT11981.1"/>
    </source>
</evidence>
<name>A0A6C0D619_9ZZZZ</name>
<accession>A0A6C0D619</accession>
<protein>
    <submittedName>
        <fullName evidence="1">Uncharacterized protein</fullName>
    </submittedName>
</protein>
<dbReference type="AlphaFoldDB" id="A0A6C0D619"/>
<dbReference type="EMBL" id="MN739540">
    <property type="protein sequence ID" value="QHT11981.1"/>
    <property type="molecule type" value="Genomic_DNA"/>
</dbReference>
<proteinExistence type="predicted"/>
<dbReference type="PROSITE" id="PS51257">
    <property type="entry name" value="PROKAR_LIPOPROTEIN"/>
    <property type="match status" value="1"/>
</dbReference>
<sequence>MTCAEKQHAANKQAMFVDNFGLTPVLMVSC</sequence>